<dbReference type="Gene3D" id="3.40.50.1820">
    <property type="entry name" value="alpha/beta hydrolase"/>
    <property type="match status" value="1"/>
</dbReference>
<dbReference type="AlphaFoldDB" id="A0A0B7K231"/>
<feature type="domain" description="Alpha/beta hydrolase fold-3" evidence="2">
    <location>
        <begin position="80"/>
        <end position="296"/>
    </location>
</feature>
<evidence type="ECO:0000313" key="3">
    <source>
        <dbReference type="EMBL" id="CEO51234.1"/>
    </source>
</evidence>
<sequence length="322" mass="34844">MSNYADSWLKFEEGVGTRPILSGTPEEMRTAHAGLMSALKPQYPPNPVSVTIHEGKHDTSGYRVYRPSSSTDGPLLPIGIYYHPGGLVVGPSIADEYFCAAVADKNHTVIVAISYRLSPEHKAPAHLEDALKGVDWVSGNAATFGGDASKIFVVGVSAGGGLSVSVTRKILLGQTPLDPKTIKGVAAFCPVLLHPDNIPSNYKSLHKSSVENKTNTPLVDGESLRLFIGLAGQRPDDPDYFPALDGDIHKNFPPTYLVNCEMDSLRDDVTVFEASLRAAGVSVKSDSYAGLPHCYWIVPYLPETETFMEQSYVGIQWVIDQI</sequence>
<dbReference type="InterPro" id="IPR029058">
    <property type="entry name" value="AB_hydrolase_fold"/>
</dbReference>
<dbReference type="PANTHER" id="PTHR48081">
    <property type="entry name" value="AB HYDROLASE SUPERFAMILY PROTEIN C4A8.06C"/>
    <property type="match status" value="1"/>
</dbReference>
<accession>A0A0B7K231</accession>
<reference evidence="3" key="1">
    <citation type="submission" date="2015-01" db="EMBL/GenBank/DDBJ databases">
        <authorList>
            <person name="Durling Mikael"/>
        </authorList>
    </citation>
    <scope>NUCLEOTIDE SEQUENCE</scope>
</reference>
<dbReference type="GO" id="GO:0016787">
    <property type="term" value="F:hydrolase activity"/>
    <property type="evidence" value="ECO:0007669"/>
    <property type="project" value="UniProtKB-KW"/>
</dbReference>
<dbReference type="PROSITE" id="PS00122">
    <property type="entry name" value="CARBOXYLESTERASE_B_1"/>
    <property type="match status" value="1"/>
</dbReference>
<gene>
    <name evidence="3" type="ORF">BN869_000007292_1</name>
</gene>
<dbReference type="Pfam" id="PF07859">
    <property type="entry name" value="Abhydrolase_3"/>
    <property type="match status" value="1"/>
</dbReference>
<dbReference type="InterPro" id="IPR019826">
    <property type="entry name" value="Carboxylesterase_B_AS"/>
</dbReference>
<protein>
    <recommendedName>
        <fullName evidence="2">Alpha/beta hydrolase fold-3 domain-containing protein</fullName>
    </recommendedName>
</protein>
<dbReference type="InterPro" id="IPR050300">
    <property type="entry name" value="GDXG_lipolytic_enzyme"/>
</dbReference>
<organism evidence="3">
    <name type="scientific">Bionectria ochroleuca</name>
    <name type="common">Gliocladium roseum</name>
    <dbReference type="NCBI Taxonomy" id="29856"/>
    <lineage>
        <taxon>Eukaryota</taxon>
        <taxon>Fungi</taxon>
        <taxon>Dikarya</taxon>
        <taxon>Ascomycota</taxon>
        <taxon>Pezizomycotina</taxon>
        <taxon>Sordariomycetes</taxon>
        <taxon>Hypocreomycetidae</taxon>
        <taxon>Hypocreales</taxon>
        <taxon>Bionectriaceae</taxon>
        <taxon>Clonostachys</taxon>
    </lineage>
</organism>
<dbReference type="SUPFAM" id="SSF53474">
    <property type="entry name" value="alpha/beta-Hydrolases"/>
    <property type="match status" value="1"/>
</dbReference>
<proteinExistence type="predicted"/>
<evidence type="ECO:0000259" key="2">
    <source>
        <dbReference type="Pfam" id="PF07859"/>
    </source>
</evidence>
<dbReference type="EMBL" id="CDPU01000022">
    <property type="protein sequence ID" value="CEO51234.1"/>
    <property type="molecule type" value="Genomic_DNA"/>
</dbReference>
<keyword evidence="1" id="KW-0378">Hydrolase</keyword>
<dbReference type="InterPro" id="IPR013094">
    <property type="entry name" value="AB_hydrolase_3"/>
</dbReference>
<evidence type="ECO:0000256" key="1">
    <source>
        <dbReference type="ARBA" id="ARBA00022801"/>
    </source>
</evidence>
<name>A0A0B7K231_BIOOC</name>